<dbReference type="OrthoDB" id="10037236at2759"/>
<evidence type="ECO:0000313" key="1">
    <source>
        <dbReference type="EMBL" id="KAJ8033742.1"/>
    </source>
</evidence>
<evidence type="ECO:0000313" key="2">
    <source>
        <dbReference type="Proteomes" id="UP001152320"/>
    </source>
</evidence>
<keyword evidence="2" id="KW-1185">Reference proteome</keyword>
<name>A0A9Q1BVY4_HOLLE</name>
<proteinExistence type="predicted"/>
<dbReference type="Proteomes" id="UP001152320">
    <property type="component" value="Chromosome 11"/>
</dbReference>
<organism evidence="1 2">
    <name type="scientific">Holothuria leucospilota</name>
    <name type="common">Black long sea cucumber</name>
    <name type="synonym">Mertensiothuria leucospilota</name>
    <dbReference type="NCBI Taxonomy" id="206669"/>
    <lineage>
        <taxon>Eukaryota</taxon>
        <taxon>Metazoa</taxon>
        <taxon>Echinodermata</taxon>
        <taxon>Eleutherozoa</taxon>
        <taxon>Echinozoa</taxon>
        <taxon>Holothuroidea</taxon>
        <taxon>Aspidochirotacea</taxon>
        <taxon>Aspidochirotida</taxon>
        <taxon>Holothuriidae</taxon>
        <taxon>Holothuria</taxon>
    </lineage>
</organism>
<dbReference type="EMBL" id="JAIZAY010000011">
    <property type="protein sequence ID" value="KAJ8033742.1"/>
    <property type="molecule type" value="Genomic_DNA"/>
</dbReference>
<reference evidence="1" key="1">
    <citation type="submission" date="2021-10" db="EMBL/GenBank/DDBJ databases">
        <title>Tropical sea cucumber genome reveals ecological adaptation and Cuvierian tubules defense mechanism.</title>
        <authorList>
            <person name="Chen T."/>
        </authorList>
    </citation>
    <scope>NUCLEOTIDE SEQUENCE</scope>
    <source>
        <strain evidence="1">Nanhai2018</strain>
        <tissue evidence="1">Muscle</tissue>
    </source>
</reference>
<protein>
    <submittedName>
        <fullName evidence="1">Uncharacterized protein</fullName>
    </submittedName>
</protein>
<comment type="caution">
    <text evidence="1">The sequence shown here is derived from an EMBL/GenBank/DDBJ whole genome shotgun (WGS) entry which is preliminary data.</text>
</comment>
<dbReference type="AlphaFoldDB" id="A0A9Q1BVY4"/>
<gene>
    <name evidence="1" type="ORF">HOLleu_24088</name>
</gene>
<accession>A0A9Q1BVY4</accession>
<sequence>MHPRSVYLKRSPRSVKTNINTKDAAYRTKSTNPDHFHLAKYGLRKAITDAERAHKDRIEQTFEAGNAKEVWANIEAITQYKGAKRSAKDDTTVSGLILKDDESGFRKEVDVLIKWCADNNLILNVNNTKKLIVNFRKNKKIKEPLIINGVCVEQIERSPYQSRKGLEKIPERKIEPYRGFEPAILRFPGRVCDHYTSSACDSQK</sequence>